<accession>A0ACB8ZAU6</accession>
<reference evidence="2" key="1">
    <citation type="journal article" date="2022" name="Mol. Ecol. Resour.">
        <title>The genomes of chicory, endive, great burdock and yacon provide insights into Asteraceae palaeo-polyploidization history and plant inulin production.</title>
        <authorList>
            <person name="Fan W."/>
            <person name="Wang S."/>
            <person name="Wang H."/>
            <person name="Wang A."/>
            <person name="Jiang F."/>
            <person name="Liu H."/>
            <person name="Zhao H."/>
            <person name="Xu D."/>
            <person name="Zhang Y."/>
        </authorList>
    </citation>
    <scope>NUCLEOTIDE SEQUENCE [LARGE SCALE GENOMIC DNA]</scope>
    <source>
        <strain evidence="2">cv. Yunnan</strain>
    </source>
</reference>
<dbReference type="Proteomes" id="UP001056120">
    <property type="component" value="Linkage Group LG26"/>
</dbReference>
<reference evidence="1 2" key="2">
    <citation type="journal article" date="2022" name="Mol. Ecol. Resour.">
        <title>The genomes of chicory, endive, great burdock and yacon provide insights into Asteraceae paleo-polyploidization history and plant inulin production.</title>
        <authorList>
            <person name="Fan W."/>
            <person name="Wang S."/>
            <person name="Wang H."/>
            <person name="Wang A."/>
            <person name="Jiang F."/>
            <person name="Liu H."/>
            <person name="Zhao H."/>
            <person name="Xu D."/>
            <person name="Zhang Y."/>
        </authorList>
    </citation>
    <scope>NUCLEOTIDE SEQUENCE [LARGE SCALE GENOMIC DNA]</scope>
    <source>
        <strain evidence="2">cv. Yunnan</strain>
        <tissue evidence="1">Leaves</tissue>
    </source>
</reference>
<organism evidence="1 2">
    <name type="scientific">Smallanthus sonchifolius</name>
    <dbReference type="NCBI Taxonomy" id="185202"/>
    <lineage>
        <taxon>Eukaryota</taxon>
        <taxon>Viridiplantae</taxon>
        <taxon>Streptophyta</taxon>
        <taxon>Embryophyta</taxon>
        <taxon>Tracheophyta</taxon>
        <taxon>Spermatophyta</taxon>
        <taxon>Magnoliopsida</taxon>
        <taxon>eudicotyledons</taxon>
        <taxon>Gunneridae</taxon>
        <taxon>Pentapetalae</taxon>
        <taxon>asterids</taxon>
        <taxon>campanulids</taxon>
        <taxon>Asterales</taxon>
        <taxon>Asteraceae</taxon>
        <taxon>Asteroideae</taxon>
        <taxon>Heliantheae alliance</taxon>
        <taxon>Millerieae</taxon>
        <taxon>Smallanthus</taxon>
    </lineage>
</organism>
<comment type="caution">
    <text evidence="1">The sequence shown here is derived from an EMBL/GenBank/DDBJ whole genome shotgun (WGS) entry which is preliminary data.</text>
</comment>
<name>A0ACB8ZAU6_9ASTR</name>
<proteinExistence type="predicted"/>
<gene>
    <name evidence="1" type="ORF">L1987_77693</name>
</gene>
<evidence type="ECO:0000313" key="1">
    <source>
        <dbReference type="EMBL" id="KAI3694723.1"/>
    </source>
</evidence>
<keyword evidence="2" id="KW-1185">Reference proteome</keyword>
<sequence length="184" mass="20645">MKWIPIHANIDDHVIVAELNPNIKSPDKFIGDYISNLSRSSIESIKPLWDFHILNLKTSEAEGTGVFRCHHSLGDGISLMNLLLASAHKVSDPEALPTLPENNKLGVAKVASLWSTLGFLWNSCVAFFLLMCTAVFLEDTQTPMKRSKGVDHRTRRYVVRSVSLNDIKLVKRAMNVVIFSLFIK</sequence>
<evidence type="ECO:0000313" key="2">
    <source>
        <dbReference type="Proteomes" id="UP001056120"/>
    </source>
</evidence>
<protein>
    <submittedName>
        <fullName evidence="1">Uncharacterized protein</fullName>
    </submittedName>
</protein>
<dbReference type="EMBL" id="CM042043">
    <property type="protein sequence ID" value="KAI3694723.1"/>
    <property type="molecule type" value="Genomic_DNA"/>
</dbReference>